<organism evidence="1 2">
    <name type="scientific">Rubrobacter xylanophilus</name>
    <dbReference type="NCBI Taxonomy" id="49319"/>
    <lineage>
        <taxon>Bacteria</taxon>
        <taxon>Bacillati</taxon>
        <taxon>Actinomycetota</taxon>
        <taxon>Rubrobacteria</taxon>
        <taxon>Rubrobacterales</taxon>
        <taxon>Rubrobacteraceae</taxon>
        <taxon>Rubrobacter</taxon>
    </lineage>
</organism>
<dbReference type="EMBL" id="AP019791">
    <property type="protein sequence ID" value="BBL79301.1"/>
    <property type="molecule type" value="Genomic_DNA"/>
</dbReference>
<accession>A0A510HH71</accession>
<dbReference type="RefSeq" id="WP_143527320.1">
    <property type="nucleotide sequence ID" value="NZ_AP019791.1"/>
</dbReference>
<evidence type="ECO:0000313" key="1">
    <source>
        <dbReference type="EMBL" id="BBL79301.1"/>
    </source>
</evidence>
<dbReference type="AlphaFoldDB" id="A0A510HH71"/>
<gene>
    <name evidence="1" type="ORF">RxyAA322_11550</name>
</gene>
<proteinExistence type="predicted"/>
<keyword evidence="2" id="KW-1185">Reference proteome</keyword>
<sequence length="64" mass="7227">MSAGERDELIARLDAAVALLYGLKEDDLRVIYSTFHEGWNYESRLSAVLDHHRQLAPLATEVSI</sequence>
<reference evidence="1" key="1">
    <citation type="journal article" date="2019" name="Microbiol. Resour. Announc.">
        <title>Complete Genome Sequence of Rubrobacter xylanophilus Strain AA3-22, Isolated from Arima Onsen in Japan.</title>
        <authorList>
            <person name="Tomariguchi N."/>
            <person name="Miyazaki K."/>
        </authorList>
    </citation>
    <scope>NUCLEOTIDE SEQUENCE [LARGE SCALE GENOMIC DNA]</scope>
    <source>
        <strain evidence="1">AA3-22</strain>
    </source>
</reference>
<protein>
    <submittedName>
        <fullName evidence="1">Uncharacterized protein</fullName>
    </submittedName>
</protein>
<dbReference type="Proteomes" id="UP000318065">
    <property type="component" value="Chromosome"/>
</dbReference>
<name>A0A510HH71_9ACTN</name>
<evidence type="ECO:0000313" key="2">
    <source>
        <dbReference type="Proteomes" id="UP000318065"/>
    </source>
</evidence>